<dbReference type="AlphaFoldDB" id="A0AA38LMX1"/>
<sequence>GTAKGGGRRGDTAAKGIQKRMQIVVTQAQKSAIKLFNWNVQLQEKLVENKHDIEHSQQIDSHSGWQD</sequence>
<feature type="non-terminal residue" evidence="1">
    <location>
        <position position="67"/>
    </location>
</feature>
<evidence type="ECO:0000313" key="1">
    <source>
        <dbReference type="EMBL" id="KAH9329734.1"/>
    </source>
</evidence>
<feature type="non-terminal residue" evidence="1">
    <location>
        <position position="1"/>
    </location>
</feature>
<evidence type="ECO:0000313" key="2">
    <source>
        <dbReference type="Proteomes" id="UP000824469"/>
    </source>
</evidence>
<protein>
    <submittedName>
        <fullName evidence="1">Uncharacterized protein</fullName>
    </submittedName>
</protein>
<proteinExistence type="predicted"/>
<organism evidence="1 2">
    <name type="scientific">Taxus chinensis</name>
    <name type="common">Chinese yew</name>
    <name type="synonym">Taxus wallichiana var. chinensis</name>
    <dbReference type="NCBI Taxonomy" id="29808"/>
    <lineage>
        <taxon>Eukaryota</taxon>
        <taxon>Viridiplantae</taxon>
        <taxon>Streptophyta</taxon>
        <taxon>Embryophyta</taxon>
        <taxon>Tracheophyta</taxon>
        <taxon>Spermatophyta</taxon>
        <taxon>Pinopsida</taxon>
        <taxon>Pinidae</taxon>
        <taxon>Conifers II</taxon>
        <taxon>Cupressales</taxon>
        <taxon>Taxaceae</taxon>
        <taxon>Taxus</taxon>
    </lineage>
</organism>
<name>A0AA38LMX1_TAXCH</name>
<reference evidence="1 2" key="1">
    <citation type="journal article" date="2021" name="Nat. Plants">
        <title>The Taxus genome provides insights into paclitaxel biosynthesis.</title>
        <authorList>
            <person name="Xiong X."/>
            <person name="Gou J."/>
            <person name="Liao Q."/>
            <person name="Li Y."/>
            <person name="Zhou Q."/>
            <person name="Bi G."/>
            <person name="Li C."/>
            <person name="Du R."/>
            <person name="Wang X."/>
            <person name="Sun T."/>
            <person name="Guo L."/>
            <person name="Liang H."/>
            <person name="Lu P."/>
            <person name="Wu Y."/>
            <person name="Zhang Z."/>
            <person name="Ro D.K."/>
            <person name="Shang Y."/>
            <person name="Huang S."/>
            <person name="Yan J."/>
        </authorList>
    </citation>
    <scope>NUCLEOTIDE SEQUENCE [LARGE SCALE GENOMIC DNA]</scope>
    <source>
        <strain evidence="1">Ta-2019</strain>
    </source>
</reference>
<dbReference type="Proteomes" id="UP000824469">
    <property type="component" value="Unassembled WGS sequence"/>
</dbReference>
<gene>
    <name evidence="1" type="ORF">KI387_001842</name>
</gene>
<comment type="caution">
    <text evidence="1">The sequence shown here is derived from an EMBL/GenBank/DDBJ whole genome shotgun (WGS) entry which is preliminary data.</text>
</comment>
<keyword evidence="2" id="KW-1185">Reference proteome</keyword>
<accession>A0AA38LMX1</accession>
<dbReference type="EMBL" id="JAHRHJ020000001">
    <property type="protein sequence ID" value="KAH9329734.1"/>
    <property type="molecule type" value="Genomic_DNA"/>
</dbReference>